<feature type="domain" description="HTH tetR-type" evidence="5">
    <location>
        <begin position="14"/>
        <end position="74"/>
    </location>
</feature>
<dbReference type="SUPFAM" id="SSF48498">
    <property type="entry name" value="Tetracyclin repressor-like, C-terminal domain"/>
    <property type="match status" value="1"/>
</dbReference>
<comment type="caution">
    <text evidence="6">The sequence shown here is derived from an EMBL/GenBank/DDBJ whole genome shotgun (WGS) entry which is preliminary data.</text>
</comment>
<proteinExistence type="predicted"/>
<dbReference type="RefSeq" id="WP_270680610.1">
    <property type="nucleotide sequence ID" value="NZ_JAQFWP010000068.1"/>
</dbReference>
<reference evidence="6" key="1">
    <citation type="submission" date="2023-01" db="EMBL/GenBank/DDBJ databases">
        <title>Draft genome sequence of Nocardiopsis sp. LSu2-4 isolated from halophytes.</title>
        <authorList>
            <person name="Duangmal K."/>
            <person name="Chantavorakit T."/>
        </authorList>
    </citation>
    <scope>NUCLEOTIDE SEQUENCE</scope>
    <source>
        <strain evidence="6">LSu2-4</strain>
    </source>
</reference>
<evidence type="ECO:0000256" key="1">
    <source>
        <dbReference type="ARBA" id="ARBA00023015"/>
    </source>
</evidence>
<dbReference type="PANTHER" id="PTHR30055">
    <property type="entry name" value="HTH-TYPE TRANSCRIPTIONAL REGULATOR RUTR"/>
    <property type="match status" value="1"/>
</dbReference>
<gene>
    <name evidence="6" type="ORF">O4U47_26000</name>
</gene>
<dbReference type="Proteomes" id="UP001165685">
    <property type="component" value="Unassembled WGS sequence"/>
</dbReference>
<keyword evidence="3" id="KW-0804">Transcription</keyword>
<evidence type="ECO:0000259" key="5">
    <source>
        <dbReference type="PROSITE" id="PS50977"/>
    </source>
</evidence>
<name>A0ABT4TTI3_9ACTN</name>
<dbReference type="EMBL" id="JAQFWP010000068">
    <property type="protein sequence ID" value="MDA2807992.1"/>
    <property type="molecule type" value="Genomic_DNA"/>
</dbReference>
<protein>
    <submittedName>
        <fullName evidence="6">TetR/AcrR family transcriptional regulator</fullName>
    </submittedName>
</protein>
<evidence type="ECO:0000256" key="3">
    <source>
        <dbReference type="ARBA" id="ARBA00023163"/>
    </source>
</evidence>
<dbReference type="Pfam" id="PF16859">
    <property type="entry name" value="TetR_C_11"/>
    <property type="match status" value="1"/>
</dbReference>
<dbReference type="PANTHER" id="PTHR30055:SF148">
    <property type="entry name" value="TETR-FAMILY TRANSCRIPTIONAL REGULATOR"/>
    <property type="match status" value="1"/>
</dbReference>
<dbReference type="Gene3D" id="1.10.357.10">
    <property type="entry name" value="Tetracycline Repressor, domain 2"/>
    <property type="match status" value="1"/>
</dbReference>
<dbReference type="InterPro" id="IPR009057">
    <property type="entry name" value="Homeodomain-like_sf"/>
</dbReference>
<evidence type="ECO:0000313" key="7">
    <source>
        <dbReference type="Proteomes" id="UP001165685"/>
    </source>
</evidence>
<organism evidence="6 7">
    <name type="scientific">Nocardiopsis suaedae</name>
    <dbReference type="NCBI Taxonomy" id="3018444"/>
    <lineage>
        <taxon>Bacteria</taxon>
        <taxon>Bacillati</taxon>
        <taxon>Actinomycetota</taxon>
        <taxon>Actinomycetes</taxon>
        <taxon>Streptosporangiales</taxon>
        <taxon>Nocardiopsidaceae</taxon>
        <taxon>Nocardiopsis</taxon>
    </lineage>
</organism>
<evidence type="ECO:0000256" key="2">
    <source>
        <dbReference type="ARBA" id="ARBA00023125"/>
    </source>
</evidence>
<evidence type="ECO:0000256" key="4">
    <source>
        <dbReference type="PROSITE-ProRule" id="PRU00335"/>
    </source>
</evidence>
<feature type="DNA-binding region" description="H-T-H motif" evidence="4">
    <location>
        <begin position="37"/>
        <end position="56"/>
    </location>
</feature>
<keyword evidence="7" id="KW-1185">Reference proteome</keyword>
<dbReference type="Pfam" id="PF00440">
    <property type="entry name" value="TetR_N"/>
    <property type="match status" value="1"/>
</dbReference>
<accession>A0ABT4TTI3</accession>
<dbReference type="PROSITE" id="PS50977">
    <property type="entry name" value="HTH_TETR_2"/>
    <property type="match status" value="1"/>
</dbReference>
<dbReference type="InterPro" id="IPR001647">
    <property type="entry name" value="HTH_TetR"/>
</dbReference>
<dbReference type="InterPro" id="IPR050109">
    <property type="entry name" value="HTH-type_TetR-like_transc_reg"/>
</dbReference>
<sequence length="185" mass="20712">MSPIQGTRTGGRSARVQQAVHDAVRDLQSERSRSELSVPLVAQHAGVTPSTVYRRWGTLQELLADVARERMRPDDPPDDTGALDTDLKAWARLYLEEISSSPGREYVRDLVASEGEENSEQCNRYCQVKIRAILDRAARRGEPHPDADTVTDRVTAPIVFRVFFSQGDPEPEWAETLVDKLLADL</sequence>
<dbReference type="InterPro" id="IPR011075">
    <property type="entry name" value="TetR_C"/>
</dbReference>
<dbReference type="SUPFAM" id="SSF46689">
    <property type="entry name" value="Homeodomain-like"/>
    <property type="match status" value="1"/>
</dbReference>
<dbReference type="InterPro" id="IPR036271">
    <property type="entry name" value="Tet_transcr_reg_TetR-rel_C_sf"/>
</dbReference>
<keyword evidence="1" id="KW-0805">Transcription regulation</keyword>
<keyword evidence="2 4" id="KW-0238">DNA-binding</keyword>
<dbReference type="Gene3D" id="1.10.10.60">
    <property type="entry name" value="Homeodomain-like"/>
    <property type="match status" value="1"/>
</dbReference>
<evidence type="ECO:0000313" key="6">
    <source>
        <dbReference type="EMBL" id="MDA2807992.1"/>
    </source>
</evidence>